<keyword evidence="6" id="KW-1185">Reference proteome</keyword>
<dbReference type="GO" id="GO:0004867">
    <property type="term" value="F:serine-type endopeptidase inhibitor activity"/>
    <property type="evidence" value="ECO:0007669"/>
    <property type="project" value="InterPro"/>
</dbReference>
<dbReference type="Gene3D" id="2.30.39.10">
    <property type="entry name" value="Alpha-1-antitrypsin, domain 1"/>
    <property type="match status" value="1"/>
</dbReference>
<evidence type="ECO:0000259" key="4">
    <source>
        <dbReference type="SMART" id="SM00093"/>
    </source>
</evidence>
<feature type="region of interest" description="Disordered" evidence="3">
    <location>
        <begin position="1"/>
        <end position="22"/>
    </location>
</feature>
<dbReference type="PROSITE" id="PS00284">
    <property type="entry name" value="SERPIN"/>
    <property type="match status" value="1"/>
</dbReference>
<reference evidence="5" key="1">
    <citation type="submission" date="2021-01" db="EMBL/GenBank/DDBJ databases">
        <authorList>
            <person name="Bezrukov I."/>
        </authorList>
    </citation>
    <scope>NUCLEOTIDE SEQUENCE</scope>
</reference>
<dbReference type="SUPFAM" id="SSF56574">
    <property type="entry name" value="Serpins"/>
    <property type="match status" value="1"/>
</dbReference>
<dbReference type="InterPro" id="IPR036186">
    <property type="entry name" value="Serpin_sf"/>
</dbReference>
<feature type="compositionally biased region" description="Polar residues" evidence="3">
    <location>
        <begin position="9"/>
        <end position="22"/>
    </location>
</feature>
<sequence>MNPKEQKQKLSTSETASPSLSKNTDLVITSPSLSNVDVGEAMKKQNDVAMFLAEKVISVVAKNSNFVFSPASINAILTMVAATSSEEALRSFILSFLKSSSTDELNAVFREIASLVLVDGSESGGPKIAAVNGAWMEQSLPVDPSMKDLFENFFKAAFAQVDFRFKGEQARMEANSWASKNTNGLINNLLPPGSVSSDTECIYGNALYFKGAWQNKFYKSLTRDKEFHLLDGTSVSVPFMHSSDKQYITDYDGFKVLGLPFRQCGDTNRRFSMYFYLPDKKDGLNDLVKRMASTPGFLESHIPEYKREVGEFRIPKFKIEFGFDVSSALDKPELLELVSVSLYHKAWVEIDEDGAKAMDITRFVLSRTSFGCGRKMDFVADHPFLFMIREDETGTVLFVGQIFDPTKSSSV</sequence>
<dbReference type="AlphaFoldDB" id="A0A8S1ZSM4"/>
<dbReference type="Pfam" id="PF00079">
    <property type="entry name" value="Serpin"/>
    <property type="match status" value="1"/>
</dbReference>
<dbReference type="PANTHER" id="PTHR11461:SF347">
    <property type="entry name" value="SERINE PROTEASE INHIBITOR (SERPIN) FAMILY PROTEIN-RELATED"/>
    <property type="match status" value="1"/>
</dbReference>
<evidence type="ECO:0000313" key="6">
    <source>
        <dbReference type="Proteomes" id="UP000682877"/>
    </source>
</evidence>
<evidence type="ECO:0000256" key="1">
    <source>
        <dbReference type="ARBA" id="ARBA00009500"/>
    </source>
</evidence>
<gene>
    <name evidence="5" type="ORF">AARE701A_LOCUS4017</name>
</gene>
<protein>
    <recommendedName>
        <fullName evidence="4">Serpin domain-containing protein</fullName>
    </recommendedName>
</protein>
<dbReference type="InterPro" id="IPR023796">
    <property type="entry name" value="Serpin_dom"/>
</dbReference>
<organism evidence="5 6">
    <name type="scientific">Arabidopsis arenosa</name>
    <name type="common">Sand rock-cress</name>
    <name type="synonym">Cardaminopsis arenosa</name>
    <dbReference type="NCBI Taxonomy" id="38785"/>
    <lineage>
        <taxon>Eukaryota</taxon>
        <taxon>Viridiplantae</taxon>
        <taxon>Streptophyta</taxon>
        <taxon>Embryophyta</taxon>
        <taxon>Tracheophyta</taxon>
        <taxon>Spermatophyta</taxon>
        <taxon>Magnoliopsida</taxon>
        <taxon>eudicotyledons</taxon>
        <taxon>Gunneridae</taxon>
        <taxon>Pentapetalae</taxon>
        <taxon>rosids</taxon>
        <taxon>malvids</taxon>
        <taxon>Brassicales</taxon>
        <taxon>Brassicaceae</taxon>
        <taxon>Camelineae</taxon>
        <taxon>Arabidopsis</taxon>
    </lineage>
</organism>
<dbReference type="Gene3D" id="3.30.497.10">
    <property type="entry name" value="Antithrombin, subunit I, domain 2"/>
    <property type="match status" value="1"/>
</dbReference>
<evidence type="ECO:0000256" key="3">
    <source>
        <dbReference type="SAM" id="MobiDB-lite"/>
    </source>
</evidence>
<dbReference type="InterPro" id="IPR042185">
    <property type="entry name" value="Serpin_sf_2"/>
</dbReference>
<accession>A0A8S1ZSM4</accession>
<feature type="domain" description="Serpin" evidence="4">
    <location>
        <begin position="48"/>
        <end position="405"/>
    </location>
</feature>
<proteinExistence type="inferred from homology"/>
<dbReference type="InterPro" id="IPR023795">
    <property type="entry name" value="Serpin_CS"/>
</dbReference>
<dbReference type="EMBL" id="LR999452">
    <property type="protein sequence ID" value="CAE5962235.1"/>
    <property type="molecule type" value="Genomic_DNA"/>
</dbReference>
<dbReference type="SMART" id="SM00093">
    <property type="entry name" value="SERPIN"/>
    <property type="match status" value="1"/>
</dbReference>
<comment type="similarity">
    <text evidence="1 2">Belongs to the serpin family.</text>
</comment>
<evidence type="ECO:0000256" key="2">
    <source>
        <dbReference type="RuleBase" id="RU000411"/>
    </source>
</evidence>
<dbReference type="Proteomes" id="UP000682877">
    <property type="component" value="Chromosome 2"/>
</dbReference>
<dbReference type="InterPro" id="IPR042178">
    <property type="entry name" value="Serpin_sf_1"/>
</dbReference>
<dbReference type="CDD" id="cd02043">
    <property type="entry name" value="serpinP_plants"/>
    <property type="match status" value="1"/>
</dbReference>
<dbReference type="PANTHER" id="PTHR11461">
    <property type="entry name" value="SERINE PROTEASE INHIBITOR, SERPIN"/>
    <property type="match status" value="1"/>
</dbReference>
<dbReference type="GO" id="GO:0005615">
    <property type="term" value="C:extracellular space"/>
    <property type="evidence" value="ECO:0007669"/>
    <property type="project" value="InterPro"/>
</dbReference>
<dbReference type="InterPro" id="IPR000215">
    <property type="entry name" value="Serpin_fam"/>
</dbReference>
<evidence type="ECO:0000313" key="5">
    <source>
        <dbReference type="EMBL" id="CAE5962235.1"/>
    </source>
</evidence>
<name>A0A8S1ZSM4_ARAAE</name>